<reference evidence="13" key="2">
    <citation type="submission" date="2025-09" db="UniProtKB">
        <authorList>
            <consortium name="Ensembl"/>
        </authorList>
    </citation>
    <scope>IDENTIFICATION</scope>
</reference>
<feature type="domain" description="C2H2-type" evidence="12">
    <location>
        <begin position="244"/>
        <end position="271"/>
    </location>
</feature>
<evidence type="ECO:0000256" key="2">
    <source>
        <dbReference type="ARBA" id="ARBA00022723"/>
    </source>
</evidence>
<dbReference type="PROSITE" id="PS50157">
    <property type="entry name" value="ZINC_FINGER_C2H2_2"/>
    <property type="match status" value="8"/>
</dbReference>
<accession>A0A3B3ZUI1</accession>
<dbReference type="Proteomes" id="UP000261520">
    <property type="component" value="Unplaced"/>
</dbReference>
<dbReference type="PANTHER" id="PTHR24399">
    <property type="entry name" value="ZINC FINGER AND BTB DOMAIN-CONTAINING"/>
    <property type="match status" value="1"/>
</dbReference>
<feature type="region of interest" description="Disordered" evidence="11">
    <location>
        <begin position="1"/>
        <end position="25"/>
    </location>
</feature>
<evidence type="ECO:0000256" key="3">
    <source>
        <dbReference type="ARBA" id="ARBA00022737"/>
    </source>
</evidence>
<keyword evidence="14" id="KW-1185">Reference proteome</keyword>
<feature type="domain" description="C2H2-type" evidence="12">
    <location>
        <begin position="164"/>
        <end position="191"/>
    </location>
</feature>
<evidence type="ECO:0000313" key="13">
    <source>
        <dbReference type="Ensembl" id="ENSPMGP00000008367.1"/>
    </source>
</evidence>
<evidence type="ECO:0000256" key="6">
    <source>
        <dbReference type="ARBA" id="ARBA00023015"/>
    </source>
</evidence>
<evidence type="ECO:0000256" key="10">
    <source>
        <dbReference type="PROSITE-ProRule" id="PRU00042"/>
    </source>
</evidence>
<dbReference type="Ensembl" id="ENSPMGT00000008906.1">
    <property type="protein sequence ID" value="ENSPMGP00000008367.1"/>
    <property type="gene ID" value="ENSPMGG00000006928.1"/>
</dbReference>
<feature type="domain" description="C2H2-type" evidence="12">
    <location>
        <begin position="375"/>
        <end position="402"/>
    </location>
</feature>
<proteinExistence type="predicted"/>
<dbReference type="AlphaFoldDB" id="A0A3B3ZUI1"/>
<name>A0A3B3ZUI1_9GOBI</name>
<feature type="domain" description="C2H2-type" evidence="12">
    <location>
        <begin position="347"/>
        <end position="374"/>
    </location>
</feature>
<dbReference type="Pfam" id="PF12874">
    <property type="entry name" value="zf-met"/>
    <property type="match status" value="1"/>
</dbReference>
<evidence type="ECO:0000256" key="4">
    <source>
        <dbReference type="ARBA" id="ARBA00022771"/>
    </source>
</evidence>
<dbReference type="GO" id="GO:0008270">
    <property type="term" value="F:zinc ion binding"/>
    <property type="evidence" value="ECO:0007669"/>
    <property type="project" value="UniProtKB-KW"/>
</dbReference>
<dbReference type="PROSITE" id="PS00028">
    <property type="entry name" value="ZINC_FINGER_C2H2_1"/>
    <property type="match status" value="8"/>
</dbReference>
<sequence length="526" mass="59815">MMLTKVQSDHLHKGPHFQSDYSSDPLFQNRYDMDNLNNSSYEDTNATGIDAEDDDLVYMGQYEDKADDPQTCQTDESKENDGTWSSPTEDIDCLLINEEGHLQNPDNVNCDHVDSDQNVRDEFNCGDNMSSDRTNDMLEETNTITDISHMIEMLQQQTMENGLHTCNLCLATFPDSATLKAHKQTHKEPEKGLPYLCNQRRKTFTRNCNLKSQGPHLCGHCGKAFPSLFKLQKHKCEHMGDKPYSCAVCGNKFSRLWNLKLHQRIHTQEKPHHCSMCDKSFTRADILKVHERTHTGERPYCCLVCGLSFKRLDHLKSHQRKHVPDHSVHTNPSLNLNSHLDGPRPIFRCGQCGKCFPHPSNLKSHLLTHTGERPFCCALCGRTFTKLSNLKAHRRVHTGERPYSCASCGKRFTQNCNLKRHQRIHLDGKEFSHTGGAQSRAVAPGRLLGEVFRACPTGRKPGKTQDVLEGNASISSRKEVCVEREVWASLLRLLPRQHKVEGGMDGVTLTSNYRSNFLDYNFILLL</sequence>
<keyword evidence="4 10" id="KW-0863">Zinc-finger</keyword>
<dbReference type="STRING" id="409849.ENSPMGP00000008367"/>
<keyword evidence="7" id="KW-0238">DNA-binding</keyword>
<keyword evidence="6" id="KW-0805">Transcription regulation</keyword>
<keyword evidence="9" id="KW-0539">Nucleus</keyword>
<comment type="subcellular location">
    <subcellularLocation>
        <location evidence="1">Nucleus</location>
    </subcellularLocation>
</comment>
<evidence type="ECO:0000256" key="8">
    <source>
        <dbReference type="ARBA" id="ARBA00023163"/>
    </source>
</evidence>
<keyword evidence="3" id="KW-0677">Repeat</keyword>
<dbReference type="Gene3D" id="3.30.160.60">
    <property type="entry name" value="Classic Zinc Finger"/>
    <property type="match status" value="8"/>
</dbReference>
<dbReference type="SUPFAM" id="SSF57667">
    <property type="entry name" value="beta-beta-alpha zinc fingers"/>
    <property type="match status" value="5"/>
</dbReference>
<dbReference type="GO" id="GO:0000978">
    <property type="term" value="F:RNA polymerase II cis-regulatory region sequence-specific DNA binding"/>
    <property type="evidence" value="ECO:0007669"/>
    <property type="project" value="TreeGrafter"/>
</dbReference>
<evidence type="ECO:0000259" key="12">
    <source>
        <dbReference type="PROSITE" id="PS50157"/>
    </source>
</evidence>
<evidence type="ECO:0000313" key="14">
    <source>
        <dbReference type="Proteomes" id="UP000261520"/>
    </source>
</evidence>
<organism evidence="13 14">
    <name type="scientific">Periophthalmus magnuspinnatus</name>
    <dbReference type="NCBI Taxonomy" id="409849"/>
    <lineage>
        <taxon>Eukaryota</taxon>
        <taxon>Metazoa</taxon>
        <taxon>Chordata</taxon>
        <taxon>Craniata</taxon>
        <taxon>Vertebrata</taxon>
        <taxon>Euteleostomi</taxon>
        <taxon>Actinopterygii</taxon>
        <taxon>Neopterygii</taxon>
        <taxon>Teleostei</taxon>
        <taxon>Neoteleostei</taxon>
        <taxon>Acanthomorphata</taxon>
        <taxon>Gobiaria</taxon>
        <taxon>Gobiiformes</taxon>
        <taxon>Gobioidei</taxon>
        <taxon>Gobiidae</taxon>
        <taxon>Oxudercinae</taxon>
        <taxon>Periophthalmus</taxon>
    </lineage>
</organism>
<feature type="domain" description="C2H2-type" evidence="12">
    <location>
        <begin position="403"/>
        <end position="430"/>
    </location>
</feature>
<evidence type="ECO:0000256" key="1">
    <source>
        <dbReference type="ARBA" id="ARBA00004123"/>
    </source>
</evidence>
<dbReference type="PANTHER" id="PTHR24399:SF70">
    <property type="entry name" value="C2H2-TYPE DOMAIN-CONTAINING PROTEIN"/>
    <property type="match status" value="1"/>
</dbReference>
<feature type="domain" description="C2H2-type" evidence="12">
    <location>
        <begin position="216"/>
        <end position="243"/>
    </location>
</feature>
<keyword evidence="2" id="KW-0479">Metal-binding</keyword>
<dbReference type="InterPro" id="IPR013087">
    <property type="entry name" value="Znf_C2H2_type"/>
</dbReference>
<feature type="region of interest" description="Disordered" evidence="11">
    <location>
        <begin position="64"/>
        <end position="87"/>
    </location>
</feature>
<evidence type="ECO:0000256" key="9">
    <source>
        <dbReference type="ARBA" id="ARBA00023242"/>
    </source>
</evidence>
<feature type="domain" description="C2H2-type" evidence="12">
    <location>
        <begin position="300"/>
        <end position="327"/>
    </location>
</feature>
<feature type="domain" description="C2H2-type" evidence="12">
    <location>
        <begin position="272"/>
        <end position="299"/>
    </location>
</feature>
<evidence type="ECO:0000256" key="7">
    <source>
        <dbReference type="ARBA" id="ARBA00023125"/>
    </source>
</evidence>
<evidence type="ECO:0000256" key="5">
    <source>
        <dbReference type="ARBA" id="ARBA00022833"/>
    </source>
</evidence>
<dbReference type="Pfam" id="PF00096">
    <property type="entry name" value="zf-C2H2"/>
    <property type="match status" value="6"/>
</dbReference>
<keyword evidence="5" id="KW-0862">Zinc</keyword>
<reference evidence="13" key="1">
    <citation type="submission" date="2025-08" db="UniProtKB">
        <authorList>
            <consortium name="Ensembl"/>
        </authorList>
    </citation>
    <scope>IDENTIFICATION</scope>
</reference>
<dbReference type="GO" id="GO:0005654">
    <property type="term" value="C:nucleoplasm"/>
    <property type="evidence" value="ECO:0007669"/>
    <property type="project" value="TreeGrafter"/>
</dbReference>
<dbReference type="InterPro" id="IPR036236">
    <property type="entry name" value="Znf_C2H2_sf"/>
</dbReference>
<keyword evidence="8" id="KW-0804">Transcription</keyword>
<dbReference type="SMART" id="SM00355">
    <property type="entry name" value="ZnF_C2H2"/>
    <property type="match status" value="8"/>
</dbReference>
<evidence type="ECO:0000256" key="11">
    <source>
        <dbReference type="SAM" id="MobiDB-lite"/>
    </source>
</evidence>
<dbReference type="GO" id="GO:0001227">
    <property type="term" value="F:DNA-binding transcription repressor activity, RNA polymerase II-specific"/>
    <property type="evidence" value="ECO:0007669"/>
    <property type="project" value="TreeGrafter"/>
</dbReference>
<protein>
    <recommendedName>
        <fullName evidence="12">C2H2-type domain-containing protein</fullName>
    </recommendedName>
</protein>